<dbReference type="HAMAP" id="MF_01924">
    <property type="entry name" value="A_A_dipeptidase"/>
    <property type="match status" value="1"/>
</dbReference>
<dbReference type="Proteomes" id="UP000239549">
    <property type="component" value="Unassembled WGS sequence"/>
</dbReference>
<dbReference type="Pfam" id="PF01427">
    <property type="entry name" value="Peptidase_M15"/>
    <property type="match status" value="1"/>
</dbReference>
<comment type="cofactor">
    <cofactor evidence="9">
        <name>Zn(2+)</name>
        <dbReference type="ChEBI" id="CHEBI:29105"/>
    </cofactor>
    <text evidence="9">Binds 1 zinc ion per subunit.</text>
</comment>
<dbReference type="InterPro" id="IPR009045">
    <property type="entry name" value="Zn_M74/Hedgehog-like"/>
</dbReference>
<evidence type="ECO:0000313" key="12">
    <source>
        <dbReference type="Proteomes" id="UP000239549"/>
    </source>
</evidence>
<evidence type="ECO:0000256" key="6">
    <source>
        <dbReference type="ARBA" id="ARBA00022997"/>
    </source>
</evidence>
<dbReference type="AlphaFoldDB" id="A0A2L2XLL8"/>
<evidence type="ECO:0000256" key="4">
    <source>
        <dbReference type="ARBA" id="ARBA00022801"/>
    </source>
</evidence>
<evidence type="ECO:0000256" key="5">
    <source>
        <dbReference type="ARBA" id="ARBA00022833"/>
    </source>
</evidence>
<dbReference type="GO" id="GO:0008270">
    <property type="term" value="F:zinc ion binding"/>
    <property type="evidence" value="ECO:0007669"/>
    <property type="project" value="UniProtKB-UniRule"/>
</dbReference>
<dbReference type="GO" id="GO:0071555">
    <property type="term" value="P:cell wall organization"/>
    <property type="evidence" value="ECO:0007669"/>
    <property type="project" value="UniProtKB-KW"/>
</dbReference>
<dbReference type="PANTHER" id="PTHR43126:SF1">
    <property type="entry name" value="D-ALANYL-D-ALANINE DIPEPTIDASE"/>
    <property type="match status" value="1"/>
</dbReference>
<comment type="caution">
    <text evidence="11">The sequence shown here is derived from an EMBL/GenBank/DDBJ whole genome shotgun (WGS) entry which is preliminary data.</text>
</comment>
<dbReference type="GO" id="GO:0006508">
    <property type="term" value="P:proteolysis"/>
    <property type="evidence" value="ECO:0007669"/>
    <property type="project" value="UniProtKB-KW"/>
</dbReference>
<keyword evidence="4 9" id="KW-0378">Hydrolase</keyword>
<dbReference type="PANTHER" id="PTHR43126">
    <property type="entry name" value="D-ALANYL-D-ALANINE DIPEPTIDASE"/>
    <property type="match status" value="1"/>
</dbReference>
<keyword evidence="5 9" id="KW-0862">Zinc</keyword>
<evidence type="ECO:0000313" key="11">
    <source>
        <dbReference type="EMBL" id="GBF34851.1"/>
    </source>
</evidence>
<dbReference type="GO" id="GO:0008237">
    <property type="term" value="F:metallopeptidase activity"/>
    <property type="evidence" value="ECO:0007669"/>
    <property type="project" value="UniProtKB-KW"/>
</dbReference>
<dbReference type="NCBIfam" id="NF007557">
    <property type="entry name" value="PRK10178.1"/>
    <property type="match status" value="1"/>
</dbReference>
<dbReference type="InterPro" id="IPR000755">
    <property type="entry name" value="A_A_dipeptidase"/>
</dbReference>
<evidence type="ECO:0000256" key="2">
    <source>
        <dbReference type="ARBA" id="ARBA00022670"/>
    </source>
</evidence>
<name>A0A2L2XLL8_9FIRM</name>
<feature type="binding site" evidence="9">
    <location>
        <position position="170"/>
    </location>
    <ligand>
        <name>Zn(2+)</name>
        <dbReference type="ChEBI" id="CHEBI:29105"/>
        <note>catalytic</note>
    </ligand>
</feature>
<keyword evidence="2 9" id="KW-0645">Protease</keyword>
<keyword evidence="8" id="KW-0961">Cell wall biogenesis/degradation</keyword>
<comment type="function">
    <text evidence="9">Catalyzes hydrolysis of the D-alanyl-D-alanine dipeptide.</text>
</comment>
<feature type="active site" description="Proton donor/acceptor" evidence="9">
    <location>
        <position position="234"/>
    </location>
</feature>
<dbReference type="RefSeq" id="WP_104373011.1">
    <property type="nucleotide sequence ID" value="NZ_BFAV01000150.1"/>
</dbReference>
<organism evidence="11 12">
    <name type="scientific">Desulfocucumis palustris</name>
    <dbReference type="NCBI Taxonomy" id="1898651"/>
    <lineage>
        <taxon>Bacteria</taxon>
        <taxon>Bacillati</taxon>
        <taxon>Bacillota</taxon>
        <taxon>Clostridia</taxon>
        <taxon>Eubacteriales</taxon>
        <taxon>Desulfocucumaceae</taxon>
        <taxon>Desulfocucumis</taxon>
    </lineage>
</organism>
<keyword evidence="7 9" id="KW-0482">Metalloprotease</keyword>
<feature type="binding site" evidence="9">
    <location>
        <position position="177"/>
    </location>
    <ligand>
        <name>Zn(2+)</name>
        <dbReference type="ChEBI" id="CHEBI:29105"/>
        <note>catalytic</note>
    </ligand>
</feature>
<evidence type="ECO:0000256" key="9">
    <source>
        <dbReference type="HAMAP-Rule" id="MF_01924"/>
    </source>
</evidence>
<gene>
    <name evidence="11" type="ORF">DCCM_3971</name>
</gene>
<dbReference type="SUPFAM" id="SSF55166">
    <property type="entry name" value="Hedgehog/DD-peptidase"/>
    <property type="match status" value="1"/>
</dbReference>
<evidence type="ECO:0000256" key="3">
    <source>
        <dbReference type="ARBA" id="ARBA00022723"/>
    </source>
</evidence>
<accession>A0A2L2XLL8</accession>
<dbReference type="Gene3D" id="3.30.1380.10">
    <property type="match status" value="1"/>
</dbReference>
<evidence type="ECO:0000256" key="8">
    <source>
        <dbReference type="ARBA" id="ARBA00023316"/>
    </source>
</evidence>
<dbReference type="GO" id="GO:0160237">
    <property type="term" value="F:D-Ala-D-Ala dipeptidase activity"/>
    <property type="evidence" value="ECO:0007669"/>
    <property type="project" value="UniProtKB-EC"/>
</dbReference>
<evidence type="ECO:0000256" key="7">
    <source>
        <dbReference type="ARBA" id="ARBA00023049"/>
    </source>
</evidence>
<evidence type="ECO:0000256" key="10">
    <source>
        <dbReference type="SAM" id="MobiDB-lite"/>
    </source>
</evidence>
<protein>
    <recommendedName>
        <fullName evidence="9">D-alanyl-D-alanine dipeptidase</fullName>
        <shortName evidence="9">D-Ala-D-Ala dipeptidase</shortName>
        <ecNumber evidence="9">3.4.13.22</ecNumber>
    </recommendedName>
</protein>
<dbReference type="EC" id="3.4.13.22" evidence="9"/>
<proteinExistence type="inferred from homology"/>
<feature type="binding site" evidence="9">
    <location>
        <position position="237"/>
    </location>
    <ligand>
        <name>Zn(2+)</name>
        <dbReference type="ChEBI" id="CHEBI:29105"/>
        <note>catalytic</note>
    </ligand>
</feature>
<evidence type="ECO:0000256" key="1">
    <source>
        <dbReference type="ARBA" id="ARBA00001362"/>
    </source>
</evidence>
<dbReference type="CDD" id="cd14840">
    <property type="entry name" value="D-Ala-D-Ala_dipeptidase_Aad"/>
    <property type="match status" value="1"/>
</dbReference>
<comment type="catalytic activity">
    <reaction evidence="1 9">
        <text>D-alanyl-D-alanine + H2O = 2 D-alanine</text>
        <dbReference type="Rhea" id="RHEA:20661"/>
        <dbReference type="ChEBI" id="CHEBI:15377"/>
        <dbReference type="ChEBI" id="CHEBI:57416"/>
        <dbReference type="ChEBI" id="CHEBI:57822"/>
        <dbReference type="EC" id="3.4.13.22"/>
    </reaction>
</comment>
<comment type="similarity">
    <text evidence="9">Belongs to the peptidase M15D family.</text>
</comment>
<keyword evidence="6 9" id="KW-0224">Dipeptidase</keyword>
<sequence length="256" mass="28675">MKKHGPMSAAAVLLAGIISLAVLLFEGYSPPTLPVEKTGAPPKGIEYSHKPPVGNASTETGIAKTPKDPPEKPVIINGLVELKALDDSFVIDLKYAGRDNFTGEKIYTLNKCIIHQNTAAKLIKANNDFKQLGYRIKIFDAYRPYSAQKKLWDAARDKTYLASPQRGSKHNRGAAVDITLVDNDGKELAMPSGFDEFTERAHINYRNCPDEQIKNRELLANIMLKHGFKRISTEWWHFEDTDAMKYPLLDIPFEAF</sequence>
<feature type="site" description="Transition state stabilizer" evidence="9">
    <location>
        <position position="143"/>
    </location>
</feature>
<dbReference type="OrthoDB" id="9801430at2"/>
<reference evidence="12" key="1">
    <citation type="submission" date="2018-02" db="EMBL/GenBank/DDBJ databases">
        <title>Genome sequence of Desulfocucumis palustris strain NAW-5.</title>
        <authorList>
            <person name="Watanabe M."/>
            <person name="Kojima H."/>
            <person name="Fukui M."/>
        </authorList>
    </citation>
    <scope>NUCLEOTIDE SEQUENCE [LARGE SCALE GENOMIC DNA]</scope>
    <source>
        <strain evidence="12">NAW-5</strain>
    </source>
</reference>
<feature type="region of interest" description="Disordered" evidence="10">
    <location>
        <begin position="46"/>
        <end position="68"/>
    </location>
</feature>
<dbReference type="EMBL" id="BFAV01000150">
    <property type="protein sequence ID" value="GBF34851.1"/>
    <property type="molecule type" value="Genomic_DNA"/>
</dbReference>
<keyword evidence="12" id="KW-1185">Reference proteome</keyword>
<keyword evidence="3 9" id="KW-0479">Metal-binding</keyword>